<dbReference type="EMBL" id="JAUTBL010000002">
    <property type="protein sequence ID" value="MDQ1184629.1"/>
    <property type="molecule type" value="Genomic_DNA"/>
</dbReference>
<accession>A0ABU0UI66</accession>
<dbReference type="SUPFAM" id="SSF53756">
    <property type="entry name" value="UDP-Glycosyltransferase/glycogen phosphorylase"/>
    <property type="match status" value="1"/>
</dbReference>
<sequence>MRLMFDVTRTLARRYNATPTGIDRVELEFLRSFISTSPKNSVSFVVTTKYGNAVLAPSTMKQIFHEVTERWGSASAHRRSHVSLLGLRGRRGVELLNELRALSFIVSLVIKDRFTSDFKKLCLRARSSVFLSTSHVGLEDAKSFLWLDRHNVRGVFFIHDTIPLDFPEFCKPNAAAIHRRRLETVSRFGDRILTCSEYSKSRLLDHLGKDHKIHVATLGNKITLPTHTQPSNRRLHFVCLGTIEGRKNLSFLLEIWRSIVQRYGASSPKLIILGKRGWNAEAVCRVLDESAQLRLFVEQKDGLSDAEVYEVLANARGFLAPSLVEGYGLTPTEALQIGIPVIASDIPAHREVLGSCATFIDPIDGTSWREAIMSLHKNEDHHSRTAAEAKRFTPTTWNSFVESCLSHIEVATR</sequence>
<evidence type="ECO:0000313" key="4">
    <source>
        <dbReference type="Proteomes" id="UP001224781"/>
    </source>
</evidence>
<reference evidence="3 4" key="1">
    <citation type="submission" date="2023-07" db="EMBL/GenBank/DDBJ databases">
        <title>Functional and genomic diversity of the sorghum phyllosphere microbiome.</title>
        <authorList>
            <person name="Shade A."/>
        </authorList>
    </citation>
    <scope>NUCLEOTIDE SEQUENCE [LARGE SCALE GENOMIC DNA]</scope>
    <source>
        <strain evidence="3 4">SORGH_AS_1126</strain>
    </source>
</reference>
<evidence type="ECO:0000313" key="3">
    <source>
        <dbReference type="EMBL" id="MDQ1184629.1"/>
    </source>
</evidence>
<keyword evidence="4" id="KW-1185">Reference proteome</keyword>
<dbReference type="InterPro" id="IPR001296">
    <property type="entry name" value="Glyco_trans_1"/>
</dbReference>
<feature type="domain" description="Glycosyl transferase family 1" evidence="2">
    <location>
        <begin position="235"/>
        <end position="391"/>
    </location>
</feature>
<dbReference type="Pfam" id="PF00534">
    <property type="entry name" value="Glycos_transf_1"/>
    <property type="match status" value="1"/>
</dbReference>
<evidence type="ECO:0000256" key="1">
    <source>
        <dbReference type="ARBA" id="ARBA00022679"/>
    </source>
</evidence>
<dbReference type="PANTHER" id="PTHR46401:SF2">
    <property type="entry name" value="GLYCOSYLTRANSFERASE WBBK-RELATED"/>
    <property type="match status" value="1"/>
</dbReference>
<evidence type="ECO:0000259" key="2">
    <source>
        <dbReference type="Pfam" id="PF00534"/>
    </source>
</evidence>
<dbReference type="RefSeq" id="WP_306930296.1">
    <property type="nucleotide sequence ID" value="NZ_JAUTBL010000002.1"/>
</dbReference>
<keyword evidence="1" id="KW-0808">Transferase</keyword>
<name>A0ABU0UI66_9HYPH</name>
<protein>
    <submittedName>
        <fullName evidence="3">Glycosyltransferase involved in cell wall biosynthesis</fullName>
    </submittedName>
</protein>
<proteinExistence type="predicted"/>
<organism evidence="3 4">
    <name type="scientific">Agrobacterium larrymoorei</name>
    <dbReference type="NCBI Taxonomy" id="160699"/>
    <lineage>
        <taxon>Bacteria</taxon>
        <taxon>Pseudomonadati</taxon>
        <taxon>Pseudomonadota</taxon>
        <taxon>Alphaproteobacteria</taxon>
        <taxon>Hyphomicrobiales</taxon>
        <taxon>Rhizobiaceae</taxon>
        <taxon>Rhizobium/Agrobacterium group</taxon>
        <taxon>Agrobacterium</taxon>
    </lineage>
</organism>
<dbReference type="Gene3D" id="3.40.50.2000">
    <property type="entry name" value="Glycogen Phosphorylase B"/>
    <property type="match status" value="1"/>
</dbReference>
<dbReference type="PANTHER" id="PTHR46401">
    <property type="entry name" value="GLYCOSYLTRANSFERASE WBBK-RELATED"/>
    <property type="match status" value="1"/>
</dbReference>
<dbReference type="Proteomes" id="UP001224781">
    <property type="component" value="Unassembled WGS sequence"/>
</dbReference>
<comment type="caution">
    <text evidence="3">The sequence shown here is derived from an EMBL/GenBank/DDBJ whole genome shotgun (WGS) entry which is preliminary data.</text>
</comment>
<gene>
    <name evidence="3" type="ORF">QE408_001772</name>
</gene>
<dbReference type="CDD" id="cd03809">
    <property type="entry name" value="GT4_MtfB-like"/>
    <property type="match status" value="1"/>
</dbReference>